<organism evidence="1 2">
    <name type="scientific">Prevotella histicola JCM 15637 = DNF00424</name>
    <dbReference type="NCBI Taxonomy" id="1236504"/>
    <lineage>
        <taxon>Bacteria</taxon>
        <taxon>Pseudomonadati</taxon>
        <taxon>Bacteroidota</taxon>
        <taxon>Bacteroidia</taxon>
        <taxon>Bacteroidales</taxon>
        <taxon>Prevotellaceae</taxon>
        <taxon>Prevotella</taxon>
    </lineage>
</organism>
<comment type="caution">
    <text evidence="1">The sequence shown here is derived from an EMBL/GenBank/DDBJ whole genome shotgun (WGS) entry which is preliminary data.</text>
</comment>
<protein>
    <submittedName>
        <fullName evidence="1">Uncharacterized protein</fullName>
    </submittedName>
</protein>
<evidence type="ECO:0000313" key="2">
    <source>
        <dbReference type="Proteomes" id="UP000029533"/>
    </source>
</evidence>
<name>A0AAW3FIW5_9BACT</name>
<proteinExistence type="predicted"/>
<dbReference type="AlphaFoldDB" id="A0AAW3FIW5"/>
<sequence>MNGQTDVHTNYNSIVMQFPKRSAIKECLPERKKKQPAIQIKKETEVSQRLTNFVLQMYHQLISEQLTGRDSEILRWT</sequence>
<dbReference type="Proteomes" id="UP000029533">
    <property type="component" value="Unassembled WGS sequence"/>
</dbReference>
<gene>
    <name evidence="1" type="ORF">HMPREF2132_01050</name>
</gene>
<dbReference type="EMBL" id="JRNJ01000019">
    <property type="protein sequence ID" value="KGF30203.1"/>
    <property type="molecule type" value="Genomic_DNA"/>
</dbReference>
<accession>A0AAW3FIW5</accession>
<reference evidence="1 2" key="1">
    <citation type="submission" date="2014-07" db="EMBL/GenBank/DDBJ databases">
        <authorList>
            <person name="McCorrison J."/>
            <person name="Sanka R."/>
            <person name="Torralba M."/>
            <person name="Gillis M."/>
            <person name="Haft D.H."/>
            <person name="Methe B."/>
            <person name="Sutton G."/>
            <person name="Nelson K.E."/>
        </authorList>
    </citation>
    <scope>NUCLEOTIDE SEQUENCE [LARGE SCALE GENOMIC DNA]</scope>
    <source>
        <strain evidence="1 2">DNF00424</strain>
    </source>
</reference>
<evidence type="ECO:0000313" key="1">
    <source>
        <dbReference type="EMBL" id="KGF30203.1"/>
    </source>
</evidence>